<reference evidence="1 2" key="1">
    <citation type="journal article" date="2021" name="Hortic Res">
        <title>High-quality reference genome and annotation aids understanding of berry development for evergreen blueberry (Vaccinium darrowii).</title>
        <authorList>
            <person name="Yu J."/>
            <person name="Hulse-Kemp A.M."/>
            <person name="Babiker E."/>
            <person name="Staton M."/>
        </authorList>
    </citation>
    <scope>NUCLEOTIDE SEQUENCE [LARGE SCALE GENOMIC DNA]</scope>
    <source>
        <strain evidence="2">cv. NJ 8807/NJ 8810</strain>
        <tissue evidence="1">Young leaf</tissue>
    </source>
</reference>
<gene>
    <name evidence="1" type="ORF">Vadar_014303</name>
</gene>
<keyword evidence="2" id="KW-1185">Reference proteome</keyword>
<name>A0ACB7XI59_9ERIC</name>
<protein>
    <submittedName>
        <fullName evidence="1">Uncharacterized protein</fullName>
    </submittedName>
</protein>
<evidence type="ECO:0000313" key="2">
    <source>
        <dbReference type="Proteomes" id="UP000828048"/>
    </source>
</evidence>
<proteinExistence type="predicted"/>
<accession>A0ACB7XI59</accession>
<evidence type="ECO:0000313" key="1">
    <source>
        <dbReference type="EMBL" id="KAH7840223.1"/>
    </source>
</evidence>
<sequence length="371" mass="40912">MPFCYVGSYQSGADSVNNNGTKIFYRTYGHGPVKVLMIIGLAGTHDSWHPQIKGLTGTVTPNDDDQFPATDGGGVEVCAFDNRGVGRSSVPTSKSEYSTRIMAKDAIAVMDHLGWRKAHVFGHSMGAMIACKLAALVPDRVLSLALLNVTGGGFECFPKLDRQTLSVAIRFLRAKTPEQRAAVDLDTHYSKEYLEEYVGPNTRRAILFQEYVKGISASGMQSNHGFDGQINACWRHKMSRKELESICSAGLLISVIHGRSDIIAQLYYARRLAEKLQPCARMIELHGGHLVSHERTDEVNQALAELINASDMKISPCDWGNTPKKSSGWAVTTISLGRTNFEGESKLALVLKLDLLLSYNRRSLFCYWGSF</sequence>
<comment type="caution">
    <text evidence="1">The sequence shown here is derived from an EMBL/GenBank/DDBJ whole genome shotgun (WGS) entry which is preliminary data.</text>
</comment>
<dbReference type="EMBL" id="CM037160">
    <property type="protein sequence ID" value="KAH7840223.1"/>
    <property type="molecule type" value="Genomic_DNA"/>
</dbReference>
<dbReference type="Proteomes" id="UP000828048">
    <property type="component" value="Chromosome 10"/>
</dbReference>
<organism evidence="1 2">
    <name type="scientific">Vaccinium darrowii</name>
    <dbReference type="NCBI Taxonomy" id="229202"/>
    <lineage>
        <taxon>Eukaryota</taxon>
        <taxon>Viridiplantae</taxon>
        <taxon>Streptophyta</taxon>
        <taxon>Embryophyta</taxon>
        <taxon>Tracheophyta</taxon>
        <taxon>Spermatophyta</taxon>
        <taxon>Magnoliopsida</taxon>
        <taxon>eudicotyledons</taxon>
        <taxon>Gunneridae</taxon>
        <taxon>Pentapetalae</taxon>
        <taxon>asterids</taxon>
        <taxon>Ericales</taxon>
        <taxon>Ericaceae</taxon>
        <taxon>Vaccinioideae</taxon>
        <taxon>Vaccinieae</taxon>
        <taxon>Vaccinium</taxon>
    </lineage>
</organism>